<dbReference type="Proteomes" id="UP000242188">
    <property type="component" value="Unassembled WGS sequence"/>
</dbReference>
<reference evidence="1 2" key="1">
    <citation type="journal article" date="2017" name="Nat. Ecol. Evol.">
        <title>Scallop genome provides insights into evolution of bilaterian karyotype and development.</title>
        <authorList>
            <person name="Wang S."/>
            <person name="Zhang J."/>
            <person name="Jiao W."/>
            <person name="Li J."/>
            <person name="Xun X."/>
            <person name="Sun Y."/>
            <person name="Guo X."/>
            <person name="Huan P."/>
            <person name="Dong B."/>
            <person name="Zhang L."/>
            <person name="Hu X."/>
            <person name="Sun X."/>
            <person name="Wang J."/>
            <person name="Zhao C."/>
            <person name="Wang Y."/>
            <person name="Wang D."/>
            <person name="Huang X."/>
            <person name="Wang R."/>
            <person name="Lv J."/>
            <person name="Li Y."/>
            <person name="Zhang Z."/>
            <person name="Liu B."/>
            <person name="Lu W."/>
            <person name="Hui Y."/>
            <person name="Liang J."/>
            <person name="Zhou Z."/>
            <person name="Hou R."/>
            <person name="Li X."/>
            <person name="Liu Y."/>
            <person name="Li H."/>
            <person name="Ning X."/>
            <person name="Lin Y."/>
            <person name="Zhao L."/>
            <person name="Xing Q."/>
            <person name="Dou J."/>
            <person name="Li Y."/>
            <person name="Mao J."/>
            <person name="Guo H."/>
            <person name="Dou H."/>
            <person name="Li T."/>
            <person name="Mu C."/>
            <person name="Jiang W."/>
            <person name="Fu Q."/>
            <person name="Fu X."/>
            <person name="Miao Y."/>
            <person name="Liu J."/>
            <person name="Yu Q."/>
            <person name="Li R."/>
            <person name="Liao H."/>
            <person name="Li X."/>
            <person name="Kong Y."/>
            <person name="Jiang Z."/>
            <person name="Chourrout D."/>
            <person name="Li R."/>
            <person name="Bao Z."/>
        </authorList>
    </citation>
    <scope>NUCLEOTIDE SEQUENCE [LARGE SCALE GENOMIC DNA]</scope>
    <source>
        <strain evidence="1 2">PY_sf001</strain>
    </source>
</reference>
<proteinExistence type="predicted"/>
<comment type="caution">
    <text evidence="1">The sequence shown here is derived from an EMBL/GenBank/DDBJ whole genome shotgun (WGS) entry which is preliminary data.</text>
</comment>
<protein>
    <submittedName>
        <fullName evidence="1">Uncharacterized protein</fullName>
    </submittedName>
</protein>
<dbReference type="AlphaFoldDB" id="A0A210QI55"/>
<gene>
    <name evidence="1" type="ORF">KP79_PYT25923</name>
</gene>
<organism evidence="1 2">
    <name type="scientific">Mizuhopecten yessoensis</name>
    <name type="common">Japanese scallop</name>
    <name type="synonym">Patinopecten yessoensis</name>
    <dbReference type="NCBI Taxonomy" id="6573"/>
    <lineage>
        <taxon>Eukaryota</taxon>
        <taxon>Metazoa</taxon>
        <taxon>Spiralia</taxon>
        <taxon>Lophotrochozoa</taxon>
        <taxon>Mollusca</taxon>
        <taxon>Bivalvia</taxon>
        <taxon>Autobranchia</taxon>
        <taxon>Pteriomorphia</taxon>
        <taxon>Pectinida</taxon>
        <taxon>Pectinoidea</taxon>
        <taxon>Pectinidae</taxon>
        <taxon>Mizuhopecten</taxon>
    </lineage>
</organism>
<evidence type="ECO:0000313" key="1">
    <source>
        <dbReference type="EMBL" id="OWF48443.1"/>
    </source>
</evidence>
<keyword evidence="2" id="KW-1185">Reference proteome</keyword>
<sequence>MIQTKTLQYIGTPMVIEFDDVGVLNEMSSPRMFATHLTYPFIPKDLCQNILRIADFLEVDHEETFLRNVERTVTFENL</sequence>
<evidence type="ECO:0000313" key="2">
    <source>
        <dbReference type="Proteomes" id="UP000242188"/>
    </source>
</evidence>
<accession>A0A210QI55</accession>
<name>A0A210QI55_MIZYE</name>
<dbReference type="EMBL" id="NEDP02003538">
    <property type="protein sequence ID" value="OWF48443.1"/>
    <property type="molecule type" value="Genomic_DNA"/>
</dbReference>